<evidence type="ECO:0000256" key="8">
    <source>
        <dbReference type="ARBA" id="ARBA00048679"/>
    </source>
</evidence>
<dbReference type="AlphaFoldDB" id="A0A8D2HQT7"/>
<keyword evidence="5" id="KW-0418">Kinase</keyword>
<dbReference type="InterPro" id="IPR000719">
    <property type="entry name" value="Prot_kinase_dom"/>
</dbReference>
<organism evidence="10 11">
    <name type="scientific">Urocitellus parryii</name>
    <name type="common">Arctic ground squirrel</name>
    <name type="synonym">Spermophilus parryii</name>
    <dbReference type="NCBI Taxonomy" id="9999"/>
    <lineage>
        <taxon>Eukaryota</taxon>
        <taxon>Metazoa</taxon>
        <taxon>Chordata</taxon>
        <taxon>Craniata</taxon>
        <taxon>Vertebrata</taxon>
        <taxon>Euteleostomi</taxon>
        <taxon>Mammalia</taxon>
        <taxon>Eutheria</taxon>
        <taxon>Euarchontoglires</taxon>
        <taxon>Glires</taxon>
        <taxon>Rodentia</taxon>
        <taxon>Sciuromorpha</taxon>
        <taxon>Sciuridae</taxon>
        <taxon>Xerinae</taxon>
        <taxon>Marmotini</taxon>
        <taxon>Urocitellus</taxon>
    </lineage>
</organism>
<feature type="domain" description="Protein kinase" evidence="9">
    <location>
        <begin position="1"/>
        <end position="205"/>
    </location>
</feature>
<name>A0A8D2HQT7_UROPR</name>
<comment type="catalytic activity">
    <reaction evidence="8">
        <text>L-seryl-[protein] + ATP = O-phospho-L-seryl-[protein] + ADP + H(+)</text>
        <dbReference type="Rhea" id="RHEA:17989"/>
        <dbReference type="Rhea" id="RHEA-COMP:9863"/>
        <dbReference type="Rhea" id="RHEA-COMP:11604"/>
        <dbReference type="ChEBI" id="CHEBI:15378"/>
        <dbReference type="ChEBI" id="CHEBI:29999"/>
        <dbReference type="ChEBI" id="CHEBI:30616"/>
        <dbReference type="ChEBI" id="CHEBI:83421"/>
        <dbReference type="ChEBI" id="CHEBI:456216"/>
        <dbReference type="EC" id="2.7.11.1"/>
    </reaction>
</comment>
<dbReference type="SUPFAM" id="SSF56112">
    <property type="entry name" value="Protein kinase-like (PK-like)"/>
    <property type="match status" value="1"/>
</dbReference>
<keyword evidence="2" id="KW-0723">Serine/threonine-protein kinase</keyword>
<dbReference type="Ensembl" id="ENSUPAT00010022043.1">
    <property type="protein sequence ID" value="ENSUPAP00010019369.1"/>
    <property type="gene ID" value="ENSUPAG00010015341.1"/>
</dbReference>
<evidence type="ECO:0000256" key="2">
    <source>
        <dbReference type="ARBA" id="ARBA00022527"/>
    </source>
</evidence>
<evidence type="ECO:0000256" key="6">
    <source>
        <dbReference type="ARBA" id="ARBA00022840"/>
    </source>
</evidence>
<dbReference type="EC" id="2.7.11.1" evidence="1"/>
<proteinExistence type="predicted"/>
<dbReference type="SMART" id="SM00220">
    <property type="entry name" value="S_TKc"/>
    <property type="match status" value="1"/>
</dbReference>
<keyword evidence="3" id="KW-0808">Transferase</keyword>
<dbReference type="Proteomes" id="UP000694417">
    <property type="component" value="Unplaced"/>
</dbReference>
<evidence type="ECO:0000256" key="5">
    <source>
        <dbReference type="ARBA" id="ARBA00022777"/>
    </source>
</evidence>
<evidence type="ECO:0000256" key="4">
    <source>
        <dbReference type="ARBA" id="ARBA00022741"/>
    </source>
</evidence>
<dbReference type="GO" id="GO:0004674">
    <property type="term" value="F:protein serine/threonine kinase activity"/>
    <property type="evidence" value="ECO:0007669"/>
    <property type="project" value="UniProtKB-KW"/>
</dbReference>
<reference evidence="10" key="1">
    <citation type="submission" date="2025-08" db="UniProtKB">
        <authorList>
            <consortium name="Ensembl"/>
        </authorList>
    </citation>
    <scope>IDENTIFICATION</scope>
</reference>
<dbReference type="GO" id="GO:0035556">
    <property type="term" value="P:intracellular signal transduction"/>
    <property type="evidence" value="ECO:0007669"/>
    <property type="project" value="TreeGrafter"/>
</dbReference>
<dbReference type="GO" id="GO:0005737">
    <property type="term" value="C:cytoplasm"/>
    <property type="evidence" value="ECO:0007669"/>
    <property type="project" value="TreeGrafter"/>
</dbReference>
<dbReference type="InterPro" id="IPR011009">
    <property type="entry name" value="Kinase-like_dom_sf"/>
</dbReference>
<sequence length="205" mass="22968">MVMEHGGGGRLLDYVPEGGLQEEEARRLFRQIVSAVGYCHDRGFVHRDLKPENIVLDARGQVKLIDFGFSTTVHPGQKLREFWGTLSHFAPEIILRQAYEGSPPSPPCLSPGSWHLQTPCHGNLSPPGLGFPTRSLAPSIMALWQLPGRVCKTILVFFILFTQILFTHGNLYQECFQDVYKIAKPSLCCSHLNEPVQKLVFTILV</sequence>
<accession>A0A8D2HQT7</accession>
<dbReference type="PROSITE" id="PS50011">
    <property type="entry name" value="PROTEIN_KINASE_DOM"/>
    <property type="match status" value="1"/>
</dbReference>
<evidence type="ECO:0000256" key="3">
    <source>
        <dbReference type="ARBA" id="ARBA00022679"/>
    </source>
</evidence>
<evidence type="ECO:0000313" key="11">
    <source>
        <dbReference type="Proteomes" id="UP000694417"/>
    </source>
</evidence>
<dbReference type="GO" id="GO:0005524">
    <property type="term" value="F:ATP binding"/>
    <property type="evidence" value="ECO:0007669"/>
    <property type="project" value="UniProtKB-KW"/>
</dbReference>
<evidence type="ECO:0000256" key="7">
    <source>
        <dbReference type="ARBA" id="ARBA00047899"/>
    </source>
</evidence>
<keyword evidence="4" id="KW-0547">Nucleotide-binding</keyword>
<dbReference type="PROSITE" id="PS00108">
    <property type="entry name" value="PROTEIN_KINASE_ST"/>
    <property type="match status" value="1"/>
</dbReference>
<evidence type="ECO:0000256" key="1">
    <source>
        <dbReference type="ARBA" id="ARBA00012513"/>
    </source>
</evidence>
<dbReference type="Gene3D" id="1.10.510.10">
    <property type="entry name" value="Transferase(Phosphotransferase) domain 1"/>
    <property type="match status" value="1"/>
</dbReference>
<comment type="catalytic activity">
    <reaction evidence="7">
        <text>L-threonyl-[protein] + ATP = O-phospho-L-threonyl-[protein] + ADP + H(+)</text>
        <dbReference type="Rhea" id="RHEA:46608"/>
        <dbReference type="Rhea" id="RHEA-COMP:11060"/>
        <dbReference type="Rhea" id="RHEA-COMP:11605"/>
        <dbReference type="ChEBI" id="CHEBI:15378"/>
        <dbReference type="ChEBI" id="CHEBI:30013"/>
        <dbReference type="ChEBI" id="CHEBI:30616"/>
        <dbReference type="ChEBI" id="CHEBI:61977"/>
        <dbReference type="ChEBI" id="CHEBI:456216"/>
        <dbReference type="EC" id="2.7.11.1"/>
    </reaction>
</comment>
<dbReference type="PANTHER" id="PTHR24346:SF30">
    <property type="entry name" value="MATERNAL EMBRYONIC LEUCINE ZIPPER KINASE"/>
    <property type="match status" value="1"/>
</dbReference>
<dbReference type="PANTHER" id="PTHR24346">
    <property type="entry name" value="MAP/MICROTUBULE AFFINITY-REGULATING KINASE"/>
    <property type="match status" value="1"/>
</dbReference>
<dbReference type="InterPro" id="IPR008271">
    <property type="entry name" value="Ser/Thr_kinase_AS"/>
</dbReference>
<reference evidence="10" key="2">
    <citation type="submission" date="2025-09" db="UniProtKB">
        <authorList>
            <consortium name="Ensembl"/>
        </authorList>
    </citation>
    <scope>IDENTIFICATION</scope>
</reference>
<dbReference type="GeneTree" id="ENSGT00940000154889"/>
<keyword evidence="6" id="KW-0067">ATP-binding</keyword>
<evidence type="ECO:0000259" key="9">
    <source>
        <dbReference type="PROSITE" id="PS50011"/>
    </source>
</evidence>
<dbReference type="Pfam" id="PF00069">
    <property type="entry name" value="Pkinase"/>
    <property type="match status" value="1"/>
</dbReference>
<evidence type="ECO:0000313" key="10">
    <source>
        <dbReference type="Ensembl" id="ENSUPAP00010019369.1"/>
    </source>
</evidence>
<protein>
    <recommendedName>
        <fullName evidence="1">non-specific serine/threonine protein kinase</fullName>
        <ecNumber evidence="1">2.7.11.1</ecNumber>
    </recommendedName>
</protein>
<keyword evidence="11" id="KW-1185">Reference proteome</keyword>